<gene>
    <name evidence="11" type="primary">LOC117536211</name>
</gene>
<keyword evidence="4" id="KW-0325">Glycoprotein</keyword>
<dbReference type="GeneID" id="117536211"/>
<keyword evidence="1 5" id="KW-0768">Sushi</keyword>
<feature type="disulfide bond" evidence="5">
    <location>
        <begin position="61"/>
        <end position="88"/>
    </location>
</feature>
<keyword evidence="10" id="KW-1185">Reference proteome</keyword>
<evidence type="ECO:0000256" key="5">
    <source>
        <dbReference type="PROSITE-ProRule" id="PRU00302"/>
    </source>
</evidence>
<evidence type="ECO:0000256" key="2">
    <source>
        <dbReference type="ARBA" id="ARBA00022737"/>
    </source>
</evidence>
<dbReference type="CDD" id="cd00033">
    <property type="entry name" value="CCP"/>
    <property type="match status" value="2"/>
</dbReference>
<dbReference type="Pfam" id="PF00084">
    <property type="entry name" value="Sushi"/>
    <property type="match status" value="3"/>
</dbReference>
<dbReference type="OrthoDB" id="8961654at2759"/>
<keyword evidence="8" id="KW-0732">Signal</keyword>
<keyword evidence="7" id="KW-0812">Transmembrane</keyword>
<dbReference type="PROSITE" id="PS50923">
    <property type="entry name" value="SUSHI"/>
    <property type="match status" value="3"/>
</dbReference>
<sequence>MEVLLDTCGLRTVKVLLLLHLFFAKATADCPKPQTRGDVVLTDNALLMNTFPKGVDVTIECANGFVKDSGSGFITCIDDNWTEPDLTCKKKDCGLPPIRPNMSFNTSAGTLFGAVIKVICDKGFQVSGSSFKQCYALGWVGKAKCEIVTCEIPEKLTKGKSSWDSQDEPMYGEIIQYVCEDGYTLIGKKNTKCSETGEYDSPPPTCEEKFIGVTAKAITTTEMVTPTPKPAAQDSSATPTALRDKTVRTSTTAAVGGGRENVTAEGKATTTVTSMTSSSFQDKPGEAVDTNQDVGHMPVIISVIFVSLAVCIMALFLHKFLLKRKGSYDTREDLKPELLQFQSL</sequence>
<organism evidence="10 11">
    <name type="scientific">Gymnodraco acuticeps</name>
    <name type="common">Antarctic dragonfish</name>
    <dbReference type="NCBI Taxonomy" id="8218"/>
    <lineage>
        <taxon>Eukaryota</taxon>
        <taxon>Metazoa</taxon>
        <taxon>Chordata</taxon>
        <taxon>Craniata</taxon>
        <taxon>Vertebrata</taxon>
        <taxon>Euteleostomi</taxon>
        <taxon>Actinopterygii</taxon>
        <taxon>Neopterygii</taxon>
        <taxon>Teleostei</taxon>
        <taxon>Neoteleostei</taxon>
        <taxon>Acanthomorphata</taxon>
        <taxon>Eupercaria</taxon>
        <taxon>Perciformes</taxon>
        <taxon>Notothenioidei</taxon>
        <taxon>Bathydraconidae</taxon>
        <taxon>Gymnodraco</taxon>
    </lineage>
</organism>
<dbReference type="InterPro" id="IPR000436">
    <property type="entry name" value="Sushi_SCR_CCP_dom"/>
</dbReference>
<name>A0A6P8TG59_GYMAC</name>
<comment type="caution">
    <text evidence="5">Lacks conserved residue(s) required for the propagation of feature annotation.</text>
</comment>
<reference evidence="11" key="1">
    <citation type="submission" date="2025-08" db="UniProtKB">
        <authorList>
            <consortium name="RefSeq"/>
        </authorList>
    </citation>
    <scope>IDENTIFICATION</scope>
</reference>
<feature type="disulfide bond" evidence="5">
    <location>
        <begin position="179"/>
        <end position="206"/>
    </location>
</feature>
<feature type="signal peptide" evidence="8">
    <location>
        <begin position="1"/>
        <end position="28"/>
    </location>
</feature>
<keyword evidence="7" id="KW-1133">Transmembrane helix</keyword>
<dbReference type="KEGG" id="gacu:117536211"/>
<evidence type="ECO:0000256" key="3">
    <source>
        <dbReference type="ARBA" id="ARBA00023157"/>
    </source>
</evidence>
<evidence type="ECO:0000256" key="1">
    <source>
        <dbReference type="ARBA" id="ARBA00022659"/>
    </source>
</evidence>
<keyword evidence="7" id="KW-0472">Membrane</keyword>
<evidence type="ECO:0000256" key="4">
    <source>
        <dbReference type="ARBA" id="ARBA00023180"/>
    </source>
</evidence>
<dbReference type="SMART" id="SM00032">
    <property type="entry name" value="CCP"/>
    <property type="match status" value="3"/>
</dbReference>
<dbReference type="Gene3D" id="2.10.70.10">
    <property type="entry name" value="Complement Module, domain 1"/>
    <property type="match status" value="3"/>
</dbReference>
<proteinExistence type="predicted"/>
<evidence type="ECO:0000313" key="11">
    <source>
        <dbReference type="RefSeq" id="XP_034056882.1"/>
    </source>
</evidence>
<dbReference type="AlphaFoldDB" id="A0A6P8TG59"/>
<evidence type="ECO:0000256" key="8">
    <source>
        <dbReference type="SAM" id="SignalP"/>
    </source>
</evidence>
<evidence type="ECO:0000256" key="7">
    <source>
        <dbReference type="SAM" id="Phobius"/>
    </source>
</evidence>
<evidence type="ECO:0000259" key="9">
    <source>
        <dbReference type="PROSITE" id="PS50923"/>
    </source>
</evidence>
<keyword evidence="2" id="KW-0677">Repeat</keyword>
<evidence type="ECO:0000256" key="6">
    <source>
        <dbReference type="SAM" id="MobiDB-lite"/>
    </source>
</evidence>
<feature type="region of interest" description="Disordered" evidence="6">
    <location>
        <begin position="225"/>
        <end position="253"/>
    </location>
</feature>
<dbReference type="Proteomes" id="UP000515161">
    <property type="component" value="Unplaced"/>
</dbReference>
<dbReference type="InterPro" id="IPR050350">
    <property type="entry name" value="Compl-Cell_Adhes-Reg"/>
</dbReference>
<keyword evidence="3 5" id="KW-1015">Disulfide bond</keyword>
<dbReference type="PANTHER" id="PTHR19325">
    <property type="entry name" value="COMPLEMENT COMPONENT-RELATED SUSHI DOMAIN-CONTAINING"/>
    <property type="match status" value="1"/>
</dbReference>
<evidence type="ECO:0000313" key="10">
    <source>
        <dbReference type="Proteomes" id="UP000515161"/>
    </source>
</evidence>
<accession>A0A6P8TG59</accession>
<dbReference type="RefSeq" id="XP_034056882.1">
    <property type="nucleotide sequence ID" value="XM_034200991.1"/>
</dbReference>
<dbReference type="PANTHER" id="PTHR19325:SF569">
    <property type="entry name" value="COMPLEMENT COMPONENT 4 BINDING PROTEIN, SECRETORY-RELATED"/>
    <property type="match status" value="1"/>
</dbReference>
<feature type="domain" description="Sushi" evidence="9">
    <location>
        <begin position="91"/>
        <end position="147"/>
    </location>
</feature>
<feature type="domain" description="Sushi" evidence="9">
    <location>
        <begin position="148"/>
        <end position="208"/>
    </location>
</feature>
<feature type="transmembrane region" description="Helical" evidence="7">
    <location>
        <begin position="297"/>
        <end position="317"/>
    </location>
</feature>
<feature type="chain" id="PRO_5028416389" evidence="8">
    <location>
        <begin position="29"/>
        <end position="344"/>
    </location>
</feature>
<dbReference type="SUPFAM" id="SSF57535">
    <property type="entry name" value="Complement control module/SCR domain"/>
    <property type="match status" value="3"/>
</dbReference>
<protein>
    <submittedName>
        <fullName evidence="11">Complement decay-accelerating factor-like isoform X1</fullName>
    </submittedName>
</protein>
<dbReference type="InParanoid" id="A0A6P8TG59"/>
<dbReference type="InterPro" id="IPR035976">
    <property type="entry name" value="Sushi/SCR/CCP_sf"/>
</dbReference>
<feature type="disulfide bond" evidence="5">
    <location>
        <begin position="150"/>
        <end position="193"/>
    </location>
</feature>
<feature type="domain" description="Sushi" evidence="9">
    <location>
        <begin position="28"/>
        <end position="90"/>
    </location>
</feature>